<dbReference type="Proteomes" id="UP001205311">
    <property type="component" value="Unassembled WGS sequence"/>
</dbReference>
<gene>
    <name evidence="2" type="ORF">LX15_003772</name>
</gene>
<evidence type="ECO:0000256" key="1">
    <source>
        <dbReference type="SAM" id="MobiDB-lite"/>
    </source>
</evidence>
<evidence type="ECO:0000313" key="2">
    <source>
        <dbReference type="EMBL" id="MCP2260061.1"/>
    </source>
</evidence>
<organism evidence="2 3">
    <name type="scientific">Streptoalloteichus tenebrarius (strain ATCC 17920 / DSM 40477 / JCM 4838 / CBS 697.72 / NBRC 16177 / NCIMB 11028 / NRRL B-12390 / A12253. 1 / ISP 5477)</name>
    <name type="common">Streptomyces tenebrarius</name>
    <dbReference type="NCBI Taxonomy" id="1933"/>
    <lineage>
        <taxon>Bacteria</taxon>
        <taxon>Bacillati</taxon>
        <taxon>Actinomycetota</taxon>
        <taxon>Actinomycetes</taxon>
        <taxon>Pseudonocardiales</taxon>
        <taxon>Pseudonocardiaceae</taxon>
        <taxon>Streptoalloteichus</taxon>
    </lineage>
</organism>
<dbReference type="EMBL" id="JAMTCP010000022">
    <property type="protein sequence ID" value="MCP2260061.1"/>
    <property type="molecule type" value="Genomic_DNA"/>
</dbReference>
<feature type="compositionally biased region" description="Low complexity" evidence="1">
    <location>
        <begin position="147"/>
        <end position="161"/>
    </location>
</feature>
<accession>A0ABT1HX35</accession>
<keyword evidence="3" id="KW-1185">Reference proteome</keyword>
<feature type="region of interest" description="Disordered" evidence="1">
    <location>
        <begin position="1"/>
        <end position="93"/>
    </location>
</feature>
<reference evidence="2 3" key="1">
    <citation type="submission" date="2022-06" db="EMBL/GenBank/DDBJ databases">
        <title>Genomic Encyclopedia of Archaeal and Bacterial Type Strains, Phase II (KMG-II): from individual species to whole genera.</title>
        <authorList>
            <person name="Goeker M."/>
        </authorList>
    </citation>
    <scope>NUCLEOTIDE SEQUENCE [LARGE SCALE GENOMIC DNA]</scope>
    <source>
        <strain evidence="2 3">DSM 40477</strain>
    </source>
</reference>
<name>A0ABT1HX35_STRSD</name>
<feature type="region of interest" description="Disordered" evidence="1">
    <location>
        <begin position="143"/>
        <end position="304"/>
    </location>
</feature>
<feature type="compositionally biased region" description="Low complexity" evidence="1">
    <location>
        <begin position="38"/>
        <end position="50"/>
    </location>
</feature>
<evidence type="ECO:0000313" key="3">
    <source>
        <dbReference type="Proteomes" id="UP001205311"/>
    </source>
</evidence>
<proteinExistence type="predicted"/>
<feature type="compositionally biased region" description="Basic and acidic residues" evidence="1">
    <location>
        <begin position="168"/>
        <end position="185"/>
    </location>
</feature>
<feature type="compositionally biased region" description="Basic residues" evidence="1">
    <location>
        <begin position="261"/>
        <end position="272"/>
    </location>
</feature>
<sequence>MRRRRAAGGQARRDPRIRSISARTARRFGSTSSVSPTAASMCSLANAAASGRRTAGNTVSARQFRESLRTRRKRRDEPAPVPFPRTDHPADHPGEFGQFLPVPRHLPRLLVRAPVPRAPLPRPAGVGGLGGLLRTAPRISVEISPVRSRPGAPRPTARRGVGNQGAEPPHEHGDADQGEDREGRLGCEPAQPRGRPAVARRTRGGVPGGTPVTLPKSTGKGARAGECPPCRGTQQSAVAVRRTGPESDDGFPADRPTGGFRRFRRTGRKNRERSRPDGRARQVVVGAPRRLDRPLWIGGVPCPS</sequence>
<comment type="caution">
    <text evidence="2">The sequence shown here is derived from an EMBL/GenBank/DDBJ whole genome shotgun (WGS) entry which is preliminary data.</text>
</comment>
<protein>
    <submittedName>
        <fullName evidence="2">Uncharacterized protein</fullName>
    </submittedName>
</protein>